<reference evidence="7" key="1">
    <citation type="submission" date="2019-04" db="EMBL/GenBank/DDBJ databases">
        <title>Evolution of Biomass-Degrading Anaerobic Consortia Revealed by Metagenomics.</title>
        <authorList>
            <person name="Peng X."/>
        </authorList>
    </citation>
    <scope>NUCLEOTIDE SEQUENCE</scope>
    <source>
        <strain evidence="7">SIG141</strain>
    </source>
</reference>
<dbReference type="GO" id="GO:0005737">
    <property type="term" value="C:cytoplasm"/>
    <property type="evidence" value="ECO:0007669"/>
    <property type="project" value="TreeGrafter"/>
</dbReference>
<feature type="signal peptide" evidence="6">
    <location>
        <begin position="1"/>
        <end position="19"/>
    </location>
</feature>
<proteinExistence type="predicted"/>
<dbReference type="EMBL" id="SUYD01000005">
    <property type="protein sequence ID" value="MBE6265771.1"/>
    <property type="molecule type" value="Genomic_DNA"/>
</dbReference>
<keyword evidence="3" id="KW-0808">Transferase</keyword>
<dbReference type="GO" id="GO:0061630">
    <property type="term" value="F:ubiquitin protein ligase activity"/>
    <property type="evidence" value="ECO:0007669"/>
    <property type="project" value="UniProtKB-EC"/>
</dbReference>
<dbReference type="Proteomes" id="UP000763088">
    <property type="component" value="Unassembled WGS sequence"/>
</dbReference>
<dbReference type="PANTHER" id="PTHR46803:SF2">
    <property type="entry name" value="E3 UBIQUITIN-PROTEIN LIGASE CHIP"/>
    <property type="match status" value="1"/>
</dbReference>
<dbReference type="SUPFAM" id="SSF50494">
    <property type="entry name" value="Trypsin-like serine proteases"/>
    <property type="match status" value="1"/>
</dbReference>
<evidence type="ECO:0000256" key="3">
    <source>
        <dbReference type="ARBA" id="ARBA00022679"/>
    </source>
</evidence>
<comment type="catalytic activity">
    <reaction evidence="1">
        <text>S-ubiquitinyl-[E2 ubiquitin-conjugating enzyme]-L-cysteine + [acceptor protein]-L-lysine = [E2 ubiquitin-conjugating enzyme]-L-cysteine + N(6)-ubiquitinyl-[acceptor protein]-L-lysine.</text>
        <dbReference type="EC" id="2.3.2.27"/>
    </reaction>
</comment>
<evidence type="ECO:0000256" key="1">
    <source>
        <dbReference type="ARBA" id="ARBA00000900"/>
    </source>
</evidence>
<organism evidence="7 8">
    <name type="scientific">Xylanibacter ruminicola</name>
    <name type="common">Prevotella ruminicola</name>
    <dbReference type="NCBI Taxonomy" id="839"/>
    <lineage>
        <taxon>Bacteria</taxon>
        <taxon>Pseudomonadati</taxon>
        <taxon>Bacteroidota</taxon>
        <taxon>Bacteroidia</taxon>
        <taxon>Bacteroidales</taxon>
        <taxon>Prevotellaceae</taxon>
        <taxon>Xylanibacter</taxon>
    </lineage>
</organism>
<dbReference type="SUPFAM" id="SSF48452">
    <property type="entry name" value="TPR-like"/>
    <property type="match status" value="2"/>
</dbReference>
<feature type="chain" id="PRO_5037599875" description="RING-type E3 ubiquitin transferase" evidence="6">
    <location>
        <begin position="20"/>
        <end position="553"/>
    </location>
</feature>
<keyword evidence="6" id="KW-0732">Signal</keyword>
<dbReference type="Gene3D" id="2.40.10.120">
    <property type="match status" value="1"/>
</dbReference>
<comment type="caution">
    <text evidence="7">The sequence shown here is derived from an EMBL/GenBank/DDBJ whole genome shotgun (WGS) entry which is preliminary data.</text>
</comment>
<name>A0A928BS10_XYLRU</name>
<keyword evidence="4" id="KW-0677">Repeat</keyword>
<evidence type="ECO:0000256" key="5">
    <source>
        <dbReference type="ARBA" id="ARBA00022786"/>
    </source>
</evidence>
<sequence length="553" mass="61744">MKKKILLILLGVMPLVAMAQPSWVKKATKSVFTLKTFAEDGSLIGSSNGFFTSDKGDAVSNYTPFKGASRAVVIDASGKELPVVSIVGVNDMYDVVKFRVNGKTQPLVISSATTPVSSQVWLLPYHEVKNVPAGTIRKAETFQGEYEYYTVALTMPANTVSTPLINQAGEVVGLMQQPATDKDTLSYAVSARFADSLRISGFGMNEAALLQTKIKKELPDDQKEAVLALYMASSRQDSASYVNMVEDFIRKFPKASDGYMYRAQIEASSNNFAAAEKDMETAISNSTQKDDTHYNYARMIYNKIIFQADVPYDNWTLDKALDEIRLANTLNPQPTYRQMEANILFGQKKYNEAYDIYTELANTNLKGAEVYFSAARCKEMLKDSTAMLALLDSAMNCFTKPYLKEAAPYLWARAQARLQAKKYRDAISDMNDYEELMVANINDNFYYLRHQAEVDGRLYQQALNDITRAIVMNPKETFYYAEKASLEIRVGLYDNAIATAKESITIDANDSDGYLFLGVAQCLKGNKKEGIPNLQKAKDMGNLQAEALIQKYK</sequence>
<dbReference type="GO" id="GO:0000209">
    <property type="term" value="P:protein polyubiquitination"/>
    <property type="evidence" value="ECO:0007669"/>
    <property type="project" value="TreeGrafter"/>
</dbReference>
<protein>
    <recommendedName>
        <fullName evidence="2">RING-type E3 ubiquitin transferase</fullName>
        <ecNumber evidence="2">2.3.2.27</ecNumber>
    </recommendedName>
</protein>
<dbReference type="InterPro" id="IPR011990">
    <property type="entry name" value="TPR-like_helical_dom_sf"/>
</dbReference>
<dbReference type="GO" id="GO:0045862">
    <property type="term" value="P:positive regulation of proteolysis"/>
    <property type="evidence" value="ECO:0007669"/>
    <property type="project" value="TreeGrafter"/>
</dbReference>
<dbReference type="Gene3D" id="1.25.40.10">
    <property type="entry name" value="Tetratricopeptide repeat domain"/>
    <property type="match status" value="2"/>
</dbReference>
<dbReference type="AlphaFoldDB" id="A0A928BS10"/>
<accession>A0A928BS10</accession>
<evidence type="ECO:0000256" key="6">
    <source>
        <dbReference type="SAM" id="SignalP"/>
    </source>
</evidence>
<evidence type="ECO:0000256" key="4">
    <source>
        <dbReference type="ARBA" id="ARBA00022737"/>
    </source>
</evidence>
<gene>
    <name evidence="7" type="ORF">E7102_04760</name>
</gene>
<dbReference type="GO" id="GO:0006515">
    <property type="term" value="P:protein quality control for misfolded or incompletely synthesized proteins"/>
    <property type="evidence" value="ECO:0007669"/>
    <property type="project" value="TreeGrafter"/>
</dbReference>
<dbReference type="PANTHER" id="PTHR46803">
    <property type="entry name" value="E3 UBIQUITIN-PROTEIN LIGASE CHIP"/>
    <property type="match status" value="1"/>
</dbReference>
<dbReference type="GO" id="GO:0043161">
    <property type="term" value="P:proteasome-mediated ubiquitin-dependent protein catabolic process"/>
    <property type="evidence" value="ECO:0007669"/>
    <property type="project" value="TreeGrafter"/>
</dbReference>
<dbReference type="EC" id="2.3.2.27" evidence="2"/>
<evidence type="ECO:0000313" key="8">
    <source>
        <dbReference type="Proteomes" id="UP000763088"/>
    </source>
</evidence>
<keyword evidence="5" id="KW-0833">Ubl conjugation pathway</keyword>
<dbReference type="GO" id="GO:0071218">
    <property type="term" value="P:cellular response to misfolded protein"/>
    <property type="evidence" value="ECO:0007669"/>
    <property type="project" value="TreeGrafter"/>
</dbReference>
<dbReference type="GO" id="GO:0051087">
    <property type="term" value="F:protein-folding chaperone binding"/>
    <property type="evidence" value="ECO:0007669"/>
    <property type="project" value="TreeGrafter"/>
</dbReference>
<evidence type="ECO:0000313" key="7">
    <source>
        <dbReference type="EMBL" id="MBE6265771.1"/>
    </source>
</evidence>
<dbReference type="InterPro" id="IPR009003">
    <property type="entry name" value="Peptidase_S1_PA"/>
</dbReference>
<evidence type="ECO:0000256" key="2">
    <source>
        <dbReference type="ARBA" id="ARBA00012483"/>
    </source>
</evidence>